<dbReference type="InterPro" id="IPR012338">
    <property type="entry name" value="Beta-lactam/transpept-like"/>
</dbReference>
<dbReference type="PANTHER" id="PTHR43283">
    <property type="entry name" value="BETA-LACTAMASE-RELATED"/>
    <property type="match status" value="1"/>
</dbReference>
<reference evidence="2 3" key="1">
    <citation type="submission" date="2017-10" db="EMBL/GenBank/DDBJ databases">
        <title>Sphingobium yanoikuyae S72.</title>
        <authorList>
            <person name="Sanchez E."/>
            <person name="Bustos P."/>
            <person name="Mendoza P."/>
            <person name="Guo X."/>
            <person name="Mendoza A."/>
        </authorList>
    </citation>
    <scope>NUCLEOTIDE SEQUENCE [LARGE SCALE GENOMIC DNA]</scope>
    <source>
        <strain evidence="2 3">S72</strain>
    </source>
</reference>
<dbReference type="Proteomes" id="UP000219422">
    <property type="component" value="Chromosome"/>
</dbReference>
<dbReference type="Pfam" id="PF00144">
    <property type="entry name" value="Beta-lactamase"/>
    <property type="match status" value="1"/>
</dbReference>
<protein>
    <submittedName>
        <fullName evidence="2">Serine hydrolase</fullName>
    </submittedName>
</protein>
<sequence length="393" mass="41979">MLARYALASRRCFLTGSLATLAIAPAAIGRVRGEDALDTFLKVQMKSGGIPGLAVGLARSGQVLLARGYGYADMASRRPVTVDSMFHIASITKTVIATGIMMLAEEGRISLDEPVNRHLDFPVVHPAAPQDAITARHLLTHMSGISDATYYDVDFRTPGKDSPLGLGEFLRSYLVPGGSHYTPSGSYAKAAPGQTYNYCNVGYGLLGYLGGRIAGMDFRTYLQRRLFAPLGMKRLSWTLADVPPRLRVIPYDESEGHLSPVEPVGFPDWSAGMLRASISGFMPFLAASANRGAAGRARMLRAPAMAQMLEMHQPPGLPTWLTGQGLGWMQSDEGGVSRINHWGGDPGVFTAAYIDPASMAGVAIFTNTSATAASRAAIRAIASHLLDHARSTP</sequence>
<dbReference type="EMBL" id="CP023741">
    <property type="protein sequence ID" value="ATI80806.1"/>
    <property type="molecule type" value="Genomic_DNA"/>
</dbReference>
<keyword evidence="2" id="KW-0378">Hydrolase</keyword>
<dbReference type="PANTHER" id="PTHR43283:SF18">
    <property type="match status" value="1"/>
</dbReference>
<accession>A0A291N0E9</accession>
<dbReference type="SUPFAM" id="SSF56601">
    <property type="entry name" value="beta-lactamase/transpeptidase-like"/>
    <property type="match status" value="1"/>
</dbReference>
<organism evidence="2 3">
    <name type="scientific">Sphingobium yanoikuyae</name>
    <name type="common">Sphingomonas yanoikuyae</name>
    <dbReference type="NCBI Taxonomy" id="13690"/>
    <lineage>
        <taxon>Bacteria</taxon>
        <taxon>Pseudomonadati</taxon>
        <taxon>Pseudomonadota</taxon>
        <taxon>Alphaproteobacteria</taxon>
        <taxon>Sphingomonadales</taxon>
        <taxon>Sphingomonadaceae</taxon>
        <taxon>Sphingobium</taxon>
    </lineage>
</organism>
<name>A0A291N0E9_SPHYA</name>
<proteinExistence type="predicted"/>
<gene>
    <name evidence="2" type="ORF">A6768_12965</name>
</gene>
<dbReference type="Gene3D" id="3.40.710.10">
    <property type="entry name" value="DD-peptidase/beta-lactamase superfamily"/>
    <property type="match status" value="1"/>
</dbReference>
<evidence type="ECO:0000313" key="2">
    <source>
        <dbReference type="EMBL" id="ATI80806.1"/>
    </source>
</evidence>
<dbReference type="InterPro" id="IPR050789">
    <property type="entry name" value="Diverse_Enzym_Activities"/>
</dbReference>
<evidence type="ECO:0000313" key="3">
    <source>
        <dbReference type="Proteomes" id="UP000219422"/>
    </source>
</evidence>
<dbReference type="InterPro" id="IPR001466">
    <property type="entry name" value="Beta-lactam-related"/>
</dbReference>
<feature type="domain" description="Beta-lactamase-related" evidence="1">
    <location>
        <begin position="38"/>
        <end position="382"/>
    </location>
</feature>
<evidence type="ECO:0000259" key="1">
    <source>
        <dbReference type="Pfam" id="PF00144"/>
    </source>
</evidence>
<dbReference type="KEGG" id="sya:A6768_12965"/>
<dbReference type="AlphaFoldDB" id="A0A291N0E9"/>
<dbReference type="GO" id="GO:0016787">
    <property type="term" value="F:hydrolase activity"/>
    <property type="evidence" value="ECO:0007669"/>
    <property type="project" value="UniProtKB-KW"/>
</dbReference>